<reference evidence="4" key="2">
    <citation type="submission" date="2020-02" db="EMBL/GenBank/DDBJ databases">
        <authorList>
            <person name="Matsumoto Y."/>
            <person name="Motooka D."/>
            <person name="Nakamura S."/>
        </authorList>
    </citation>
    <scope>NUCLEOTIDE SEQUENCE</scope>
    <source>
        <strain evidence="4">JCM 12375</strain>
    </source>
</reference>
<dbReference type="EMBL" id="AP022567">
    <property type="protein sequence ID" value="BBX32871.1"/>
    <property type="molecule type" value="Genomic_DNA"/>
</dbReference>
<feature type="domain" description="Mce/MlaD" evidence="2">
    <location>
        <begin position="45"/>
        <end position="123"/>
    </location>
</feature>
<dbReference type="RefSeq" id="WP_036432304.1">
    <property type="nucleotide sequence ID" value="NZ_AP022567.1"/>
</dbReference>
<dbReference type="EMBL" id="AP027452">
    <property type="protein sequence ID" value="BDY28503.1"/>
    <property type="molecule type" value="Genomic_DNA"/>
</dbReference>
<organism evidence="5 7">
    <name type="scientific">Mycolicibacterium mageritense</name>
    <name type="common">Mycobacterium mageritense</name>
    <dbReference type="NCBI Taxonomy" id="53462"/>
    <lineage>
        <taxon>Bacteria</taxon>
        <taxon>Bacillati</taxon>
        <taxon>Actinomycetota</taxon>
        <taxon>Actinomycetes</taxon>
        <taxon>Mycobacteriales</taxon>
        <taxon>Mycobacteriaceae</taxon>
        <taxon>Mycolicibacterium</taxon>
    </lineage>
</organism>
<dbReference type="InterPro" id="IPR003399">
    <property type="entry name" value="Mce/MlaD"/>
</dbReference>
<dbReference type="GO" id="GO:0005576">
    <property type="term" value="C:extracellular region"/>
    <property type="evidence" value="ECO:0007669"/>
    <property type="project" value="TreeGrafter"/>
</dbReference>
<dbReference type="InterPro" id="IPR052336">
    <property type="entry name" value="MlaD_Phospholipid_Transporter"/>
</dbReference>
<evidence type="ECO:0000256" key="1">
    <source>
        <dbReference type="SAM" id="Phobius"/>
    </source>
</evidence>
<keyword evidence="1" id="KW-0812">Transmembrane</keyword>
<evidence type="ECO:0000313" key="4">
    <source>
        <dbReference type="EMBL" id="BBX32871.1"/>
    </source>
</evidence>
<keyword evidence="1" id="KW-1133">Transmembrane helix</keyword>
<dbReference type="PANTHER" id="PTHR33371">
    <property type="entry name" value="INTERMEMBRANE PHOSPHOLIPID TRANSPORT SYSTEM BINDING PROTEIN MLAD-RELATED"/>
    <property type="match status" value="1"/>
</dbReference>
<dbReference type="GO" id="GO:0051701">
    <property type="term" value="P:biological process involved in interaction with host"/>
    <property type="evidence" value="ECO:0007669"/>
    <property type="project" value="TreeGrafter"/>
</dbReference>
<keyword evidence="6" id="KW-1185">Reference proteome</keyword>
<reference evidence="4 6" key="1">
    <citation type="journal article" date="2019" name="Emerg. Microbes Infect.">
        <title>Comprehensive subspecies identification of 175 nontuberculous mycobacteria species based on 7547 genomic profiles.</title>
        <authorList>
            <person name="Matsumoto Y."/>
            <person name="Kinjo T."/>
            <person name="Motooka D."/>
            <person name="Nabeya D."/>
            <person name="Jung N."/>
            <person name="Uechi K."/>
            <person name="Horii T."/>
            <person name="Iida T."/>
            <person name="Fujita J."/>
            <person name="Nakamura S."/>
        </authorList>
    </citation>
    <scope>NUCLEOTIDE SEQUENCE [LARGE SCALE GENOMIC DNA]</scope>
    <source>
        <strain evidence="4 6">JCM 12375</strain>
    </source>
</reference>
<feature type="transmembrane region" description="Helical" evidence="1">
    <location>
        <begin position="18"/>
        <end position="36"/>
    </location>
</feature>
<dbReference type="NCBIfam" id="TIGR00996">
    <property type="entry name" value="Mtu_fam_mce"/>
    <property type="match status" value="1"/>
</dbReference>
<dbReference type="InterPro" id="IPR005693">
    <property type="entry name" value="Mce"/>
</dbReference>
<proteinExistence type="predicted"/>
<dbReference type="Pfam" id="PF11887">
    <property type="entry name" value="Mce4_CUP1"/>
    <property type="match status" value="1"/>
</dbReference>
<protein>
    <submittedName>
        <fullName evidence="4">Virulence factor Mce family protein</fullName>
    </submittedName>
</protein>
<dbReference type="Proteomes" id="UP000465622">
    <property type="component" value="Chromosome"/>
</dbReference>
<dbReference type="Pfam" id="PF02470">
    <property type="entry name" value="MlaD"/>
    <property type="match status" value="1"/>
</dbReference>
<reference evidence="5" key="3">
    <citation type="submission" date="2023-03" db="EMBL/GenBank/DDBJ databases">
        <title>Draft genome sequence of a Mycolicibacterium mageritense strain H4_3_1 isolated from a hybrid biological-inorganic system reactor.</title>
        <authorList>
            <person name="Feng X."/>
            <person name="Kazama D."/>
            <person name="Sato K."/>
            <person name="Kobayashi H."/>
        </authorList>
    </citation>
    <scope>NUCLEOTIDE SEQUENCE</scope>
    <source>
        <strain evidence="5">H4_3_1</strain>
    </source>
</reference>
<keyword evidence="1" id="KW-0472">Membrane</keyword>
<dbReference type="PANTHER" id="PTHR33371:SF19">
    <property type="entry name" value="MCE-FAMILY PROTEIN MCE4A"/>
    <property type="match status" value="1"/>
</dbReference>
<name>A0AAI8TPG2_MYCME</name>
<dbReference type="InterPro" id="IPR024516">
    <property type="entry name" value="Mce_C"/>
</dbReference>
<evidence type="ECO:0000259" key="2">
    <source>
        <dbReference type="Pfam" id="PF02470"/>
    </source>
</evidence>
<gene>
    <name evidence="5" type="ORF">hbim_02437</name>
    <name evidence="4" type="ORF">MMAGJ_21530</name>
</gene>
<sequence length="406" mass="43856">MTAPHAPLNKPKTPPYKLAGLVLALIAALVFGLTWLQFRGVFEPKTELTVMSGRAGLSMDPGSKVTYNGVPIGRLKSVDVVTVGDNPEAKLTLDVDPKYLRLIPENVDVELRATTVFGNKYIYFASPKDPSPARVSESTPIQAKGVTTEFNTLFETITKISEQVDPIKLNETLTATAQALDGLGDKFGQSVVNGNTILADLNPRMPQIRRDTRGLADLSEVYADASPDLWDGLTNAVTTARTLNDQRGNIDQALMAAVGFGNTGGDIFERGGPYLVRGAQDLLPTSALLDKYSPALFCTIRNFHDAAPKLADALGGNGYSLLTHSLVVGVGNAYKYPDNLPRVNAKGGPEGRPGCWQPITRDLWPMPYLVMDTGASIAPYNHFELGQPIMAEYVWGRQVGEQSINP</sequence>
<dbReference type="AlphaFoldDB" id="A0AAI8TPG2"/>
<accession>A0AAI8TPG2</accession>
<evidence type="ECO:0000259" key="3">
    <source>
        <dbReference type="Pfam" id="PF11887"/>
    </source>
</evidence>
<feature type="domain" description="Mammalian cell entry C-terminal" evidence="3">
    <location>
        <begin position="132"/>
        <end position="349"/>
    </location>
</feature>
<evidence type="ECO:0000313" key="7">
    <source>
        <dbReference type="Proteomes" id="UP001241092"/>
    </source>
</evidence>
<evidence type="ECO:0000313" key="5">
    <source>
        <dbReference type="EMBL" id="BDY28503.1"/>
    </source>
</evidence>
<dbReference type="Proteomes" id="UP001241092">
    <property type="component" value="Chromosome"/>
</dbReference>
<evidence type="ECO:0000313" key="6">
    <source>
        <dbReference type="Proteomes" id="UP000465622"/>
    </source>
</evidence>